<feature type="compositionally biased region" description="Polar residues" evidence="1">
    <location>
        <begin position="50"/>
        <end position="62"/>
    </location>
</feature>
<accession>A0A9P6JNF0</accession>
<dbReference type="EMBL" id="MU157869">
    <property type="protein sequence ID" value="KAF9526610.1"/>
    <property type="molecule type" value="Genomic_DNA"/>
</dbReference>
<evidence type="ECO:0000313" key="3">
    <source>
        <dbReference type="Proteomes" id="UP000807306"/>
    </source>
</evidence>
<sequence>MSSPSFSPITTPLDALHATDELNVDKLLESSPPPEDDEPEEDTILASPNGEVSTTIGGESDINSDAMATGTGVLATGHSLRSELVRARRACERNKLSPYQVEQIESFTKTSPLARDVDVRVELSAIRNLLAAIVAAIPPFAVKGPLAENLRSYSMAVLLSSKLSAYKGNVPRDLVYVRSPLIPSASIPKMTCQ</sequence>
<reference evidence="2" key="1">
    <citation type="submission" date="2020-11" db="EMBL/GenBank/DDBJ databases">
        <authorList>
            <consortium name="DOE Joint Genome Institute"/>
            <person name="Ahrendt S."/>
            <person name="Riley R."/>
            <person name="Andreopoulos W."/>
            <person name="Labutti K."/>
            <person name="Pangilinan J."/>
            <person name="Ruiz-Duenas F.J."/>
            <person name="Barrasa J.M."/>
            <person name="Sanchez-Garcia M."/>
            <person name="Camarero S."/>
            <person name="Miyauchi S."/>
            <person name="Serrano A."/>
            <person name="Linde D."/>
            <person name="Babiker R."/>
            <person name="Drula E."/>
            <person name="Ayuso-Fernandez I."/>
            <person name="Pacheco R."/>
            <person name="Padilla G."/>
            <person name="Ferreira P."/>
            <person name="Barriuso J."/>
            <person name="Kellner H."/>
            <person name="Castanera R."/>
            <person name="Alfaro M."/>
            <person name="Ramirez L."/>
            <person name="Pisabarro A.G."/>
            <person name="Kuo A."/>
            <person name="Tritt A."/>
            <person name="Lipzen A."/>
            <person name="He G."/>
            <person name="Yan M."/>
            <person name="Ng V."/>
            <person name="Cullen D."/>
            <person name="Martin F."/>
            <person name="Rosso M.-N."/>
            <person name="Henrissat B."/>
            <person name="Hibbett D."/>
            <person name="Martinez A.T."/>
            <person name="Grigoriev I.V."/>
        </authorList>
    </citation>
    <scope>NUCLEOTIDE SEQUENCE</scope>
    <source>
        <strain evidence="2">CBS 506.95</strain>
    </source>
</reference>
<gene>
    <name evidence="2" type="ORF">CPB83DRAFT_895953</name>
</gene>
<evidence type="ECO:0000256" key="1">
    <source>
        <dbReference type="SAM" id="MobiDB-lite"/>
    </source>
</evidence>
<proteinExistence type="predicted"/>
<dbReference type="AlphaFoldDB" id="A0A9P6JNF0"/>
<organism evidence="2 3">
    <name type="scientific">Crepidotus variabilis</name>
    <dbReference type="NCBI Taxonomy" id="179855"/>
    <lineage>
        <taxon>Eukaryota</taxon>
        <taxon>Fungi</taxon>
        <taxon>Dikarya</taxon>
        <taxon>Basidiomycota</taxon>
        <taxon>Agaricomycotina</taxon>
        <taxon>Agaricomycetes</taxon>
        <taxon>Agaricomycetidae</taxon>
        <taxon>Agaricales</taxon>
        <taxon>Agaricineae</taxon>
        <taxon>Crepidotaceae</taxon>
        <taxon>Crepidotus</taxon>
    </lineage>
</organism>
<keyword evidence="3" id="KW-1185">Reference proteome</keyword>
<dbReference type="OrthoDB" id="3236341at2759"/>
<feature type="region of interest" description="Disordered" evidence="1">
    <location>
        <begin position="27"/>
        <end position="62"/>
    </location>
</feature>
<evidence type="ECO:0000313" key="2">
    <source>
        <dbReference type="EMBL" id="KAF9526610.1"/>
    </source>
</evidence>
<protein>
    <submittedName>
        <fullName evidence="2">Uncharacterized protein</fullName>
    </submittedName>
</protein>
<comment type="caution">
    <text evidence="2">The sequence shown here is derived from an EMBL/GenBank/DDBJ whole genome shotgun (WGS) entry which is preliminary data.</text>
</comment>
<feature type="compositionally biased region" description="Acidic residues" evidence="1">
    <location>
        <begin position="34"/>
        <end position="43"/>
    </location>
</feature>
<dbReference type="Proteomes" id="UP000807306">
    <property type="component" value="Unassembled WGS sequence"/>
</dbReference>
<name>A0A9P6JNF0_9AGAR</name>